<reference evidence="7" key="2">
    <citation type="submission" date="2025-05" db="UniProtKB">
        <authorList>
            <consortium name="EnsemblMetazoa"/>
        </authorList>
    </citation>
    <scope>IDENTIFICATION</scope>
</reference>
<dbReference type="InterPro" id="IPR006612">
    <property type="entry name" value="THAP_Znf"/>
</dbReference>
<keyword evidence="8" id="KW-1185">Reference proteome</keyword>
<dbReference type="PROSITE" id="PS50950">
    <property type="entry name" value="ZF_THAP"/>
    <property type="match status" value="1"/>
</dbReference>
<name>A0A6P7G4H2_DIAVI</name>
<accession>A0A6P7G4H2</accession>
<proteinExistence type="predicted"/>
<sequence length="228" mass="26480">MVNICCVFNCANNSKNSKCNFYRFPIIAHKSEKRRRWIRAINRKNGDGSDWTPKPSDRICSAHFVGNKKSENELSPSYIPSIFPYIDGTISKVKHHRKKCCKHQQVVNRHARFIIRRYKGVCTKSNQNIASEYQDNKGADVIVNMREKQAKRETIDAVVDNKMEVSRILTAEKECQVTILNNTSDADEGKSFTCNRFMYIPDRCDAEVQTDIYEYKKIVKTNIVICWK</sequence>
<evidence type="ECO:0000313" key="7">
    <source>
        <dbReference type="EnsemblMetazoa" id="XP_028141912.1"/>
    </source>
</evidence>
<dbReference type="PANTHER" id="PTHR46600">
    <property type="entry name" value="THAP DOMAIN-CONTAINING"/>
    <property type="match status" value="1"/>
</dbReference>
<dbReference type="EnsemblMetazoa" id="XM_028286111.2">
    <property type="protein sequence ID" value="XP_028141912.1"/>
    <property type="gene ID" value="LOC114335821"/>
</dbReference>
<dbReference type="GeneID" id="114335821"/>
<dbReference type="InterPro" id="IPR026516">
    <property type="entry name" value="THAP1/10"/>
</dbReference>
<dbReference type="GO" id="GO:0008270">
    <property type="term" value="F:zinc ion binding"/>
    <property type="evidence" value="ECO:0007669"/>
    <property type="project" value="UniProtKB-KW"/>
</dbReference>
<feature type="domain" description="THAP-type" evidence="6">
    <location>
        <begin position="1"/>
        <end position="83"/>
    </location>
</feature>
<dbReference type="GO" id="GO:0043565">
    <property type="term" value="F:sequence-specific DNA binding"/>
    <property type="evidence" value="ECO:0007669"/>
    <property type="project" value="InterPro"/>
</dbReference>
<keyword evidence="2 5" id="KW-0863">Zinc-finger</keyword>
<dbReference type="SUPFAM" id="SSF57716">
    <property type="entry name" value="Glucocorticoid receptor-like (DNA-binding domain)"/>
    <property type="match status" value="1"/>
</dbReference>
<evidence type="ECO:0000256" key="1">
    <source>
        <dbReference type="ARBA" id="ARBA00022723"/>
    </source>
</evidence>
<evidence type="ECO:0000313" key="8">
    <source>
        <dbReference type="Proteomes" id="UP001652700"/>
    </source>
</evidence>
<evidence type="ECO:0000256" key="2">
    <source>
        <dbReference type="ARBA" id="ARBA00022771"/>
    </source>
</evidence>
<evidence type="ECO:0000256" key="3">
    <source>
        <dbReference type="ARBA" id="ARBA00022833"/>
    </source>
</evidence>
<protein>
    <submittedName>
        <fullName evidence="9">Uncharacterized protein LOC114335821</fullName>
    </submittedName>
</protein>
<reference evidence="9" key="1">
    <citation type="submission" date="2025-04" db="UniProtKB">
        <authorList>
            <consortium name="RefSeq"/>
        </authorList>
    </citation>
    <scope>IDENTIFICATION</scope>
    <source>
        <tissue evidence="9">Whole insect</tissue>
    </source>
</reference>
<dbReference type="KEGG" id="dvv:114335821"/>
<dbReference type="OrthoDB" id="6784167at2759"/>
<dbReference type="Pfam" id="PF05485">
    <property type="entry name" value="THAP"/>
    <property type="match status" value="1"/>
</dbReference>
<evidence type="ECO:0000256" key="5">
    <source>
        <dbReference type="PROSITE-ProRule" id="PRU00309"/>
    </source>
</evidence>
<dbReference type="SMART" id="SM00980">
    <property type="entry name" value="THAP"/>
    <property type="match status" value="1"/>
</dbReference>
<dbReference type="AlphaFoldDB" id="A0A6P7G4H2"/>
<keyword evidence="3" id="KW-0862">Zinc</keyword>
<evidence type="ECO:0000259" key="6">
    <source>
        <dbReference type="PROSITE" id="PS50950"/>
    </source>
</evidence>
<gene>
    <name evidence="9" type="primary">LOC114335821</name>
</gene>
<organism evidence="9">
    <name type="scientific">Diabrotica virgifera virgifera</name>
    <name type="common">western corn rootworm</name>
    <dbReference type="NCBI Taxonomy" id="50390"/>
    <lineage>
        <taxon>Eukaryota</taxon>
        <taxon>Metazoa</taxon>
        <taxon>Ecdysozoa</taxon>
        <taxon>Arthropoda</taxon>
        <taxon>Hexapoda</taxon>
        <taxon>Insecta</taxon>
        <taxon>Pterygota</taxon>
        <taxon>Neoptera</taxon>
        <taxon>Endopterygota</taxon>
        <taxon>Coleoptera</taxon>
        <taxon>Polyphaga</taxon>
        <taxon>Cucujiformia</taxon>
        <taxon>Chrysomeloidea</taxon>
        <taxon>Chrysomelidae</taxon>
        <taxon>Galerucinae</taxon>
        <taxon>Diabroticina</taxon>
        <taxon>Diabroticites</taxon>
        <taxon>Diabrotica</taxon>
    </lineage>
</organism>
<keyword evidence="4 5" id="KW-0238">DNA-binding</keyword>
<dbReference type="PANTHER" id="PTHR46600:SF11">
    <property type="entry name" value="THAP DOMAIN-CONTAINING PROTEIN 10"/>
    <property type="match status" value="1"/>
</dbReference>
<dbReference type="RefSeq" id="XP_028141912.1">
    <property type="nucleotide sequence ID" value="XM_028286111.1"/>
</dbReference>
<evidence type="ECO:0000313" key="9">
    <source>
        <dbReference type="RefSeq" id="XP_028141912.1"/>
    </source>
</evidence>
<dbReference type="InParanoid" id="A0A6P7G4H2"/>
<evidence type="ECO:0000256" key="4">
    <source>
        <dbReference type="ARBA" id="ARBA00023125"/>
    </source>
</evidence>
<dbReference type="Proteomes" id="UP001652700">
    <property type="component" value="Unplaced"/>
</dbReference>
<keyword evidence="1" id="KW-0479">Metal-binding</keyword>